<keyword evidence="2" id="KW-0812">Transmembrane</keyword>
<accession>A0A1I6M481</accession>
<keyword evidence="2" id="KW-0472">Membrane</keyword>
<keyword evidence="4" id="KW-1185">Reference proteome</keyword>
<dbReference type="EMBL" id="FOZK01000004">
    <property type="protein sequence ID" value="SFS10342.1"/>
    <property type="molecule type" value="Genomic_DNA"/>
</dbReference>
<sequence length="197" mass="20009">MNGSADTDGRADAEGRTDPAGRAGAHGRRWLRDVGDAVAYPLTSNGRLLVAAIATAVTTAVLVLSSFPQFSLQLLGNDPTDLPYALVTLTRESYLTTGWLGLALLTAYALLTGVAVTNAVALVGRARRRSASTLVGVAPGLLAAGCASCGAGVLGALGFVGAMAALPFDGNLLRVGGILLLLFFLGRAGDPRTCAIQ</sequence>
<feature type="transmembrane region" description="Helical" evidence="2">
    <location>
        <begin position="48"/>
        <end position="67"/>
    </location>
</feature>
<feature type="transmembrane region" description="Helical" evidence="2">
    <location>
        <begin position="172"/>
        <end position="189"/>
    </location>
</feature>
<evidence type="ECO:0000313" key="3">
    <source>
        <dbReference type="EMBL" id="SFS10342.1"/>
    </source>
</evidence>
<keyword evidence="2" id="KW-1133">Transmembrane helix</keyword>
<proteinExistence type="predicted"/>
<feature type="compositionally biased region" description="Basic and acidic residues" evidence="1">
    <location>
        <begin position="7"/>
        <end position="19"/>
    </location>
</feature>
<gene>
    <name evidence="3" type="ORF">SAMN05216559_3710</name>
</gene>
<reference evidence="3 4" key="1">
    <citation type="submission" date="2016-10" db="EMBL/GenBank/DDBJ databases">
        <authorList>
            <person name="de Groot N.N."/>
        </authorList>
    </citation>
    <scope>NUCLEOTIDE SEQUENCE [LARGE SCALE GENOMIC DNA]</scope>
    <source>
        <strain evidence="3 4">CGMCC 1.10457</strain>
    </source>
</reference>
<dbReference type="Proteomes" id="UP000199062">
    <property type="component" value="Unassembled WGS sequence"/>
</dbReference>
<evidence type="ECO:0000313" key="4">
    <source>
        <dbReference type="Proteomes" id="UP000199062"/>
    </source>
</evidence>
<dbReference type="AlphaFoldDB" id="A0A1I6M481"/>
<feature type="region of interest" description="Disordered" evidence="1">
    <location>
        <begin position="1"/>
        <end position="24"/>
    </location>
</feature>
<feature type="transmembrane region" description="Helical" evidence="2">
    <location>
        <begin position="99"/>
        <end position="123"/>
    </location>
</feature>
<name>A0A1I6M481_9EURY</name>
<dbReference type="STRING" id="767519.SAMN05216559_3710"/>
<protein>
    <submittedName>
        <fullName evidence="3">Uncharacterized protein</fullName>
    </submittedName>
</protein>
<organism evidence="3 4">
    <name type="scientific">Halomicrobium zhouii</name>
    <dbReference type="NCBI Taxonomy" id="767519"/>
    <lineage>
        <taxon>Archaea</taxon>
        <taxon>Methanobacteriati</taxon>
        <taxon>Methanobacteriota</taxon>
        <taxon>Stenosarchaea group</taxon>
        <taxon>Halobacteria</taxon>
        <taxon>Halobacteriales</taxon>
        <taxon>Haloarculaceae</taxon>
        <taxon>Halomicrobium</taxon>
    </lineage>
</organism>
<evidence type="ECO:0000256" key="2">
    <source>
        <dbReference type="SAM" id="Phobius"/>
    </source>
</evidence>
<feature type="transmembrane region" description="Helical" evidence="2">
    <location>
        <begin position="135"/>
        <end position="166"/>
    </location>
</feature>
<dbReference type="RefSeq" id="WP_245778697.1">
    <property type="nucleotide sequence ID" value="NZ_FOZK01000004.1"/>
</dbReference>
<evidence type="ECO:0000256" key="1">
    <source>
        <dbReference type="SAM" id="MobiDB-lite"/>
    </source>
</evidence>